<name>A0A0M2ST19_9BACI</name>
<proteinExistence type="predicted"/>
<dbReference type="EMBL" id="LAYY01000040">
    <property type="protein sequence ID" value="KKK36127.1"/>
    <property type="molecule type" value="Genomic_DNA"/>
</dbReference>
<feature type="compositionally biased region" description="Polar residues" evidence="1">
    <location>
        <begin position="33"/>
        <end position="58"/>
    </location>
</feature>
<sequence length="77" mass="9066">MLEKLFEPIFYLEGCLLFRTNFSREEHHHKQKNTGANRSYRSDGCSPQQPFSANQEEGNNILGKMRVKETEKMHTCF</sequence>
<dbReference type="Proteomes" id="UP000034166">
    <property type="component" value="Unassembled WGS sequence"/>
</dbReference>
<gene>
    <name evidence="2" type="ORF">WQ57_20925</name>
</gene>
<evidence type="ECO:0000313" key="3">
    <source>
        <dbReference type="Proteomes" id="UP000034166"/>
    </source>
</evidence>
<organism evidence="2 3">
    <name type="scientific">Mesobacillus campisalis</name>
    <dbReference type="NCBI Taxonomy" id="1408103"/>
    <lineage>
        <taxon>Bacteria</taxon>
        <taxon>Bacillati</taxon>
        <taxon>Bacillota</taxon>
        <taxon>Bacilli</taxon>
        <taxon>Bacillales</taxon>
        <taxon>Bacillaceae</taxon>
        <taxon>Mesobacillus</taxon>
    </lineage>
</organism>
<accession>A0A0M2ST19</accession>
<reference evidence="2 3" key="1">
    <citation type="submission" date="2015-04" db="EMBL/GenBank/DDBJ databases">
        <title>Taxonomic description and genome sequence of Bacillus campisalis sp. nov., a novel member of the genus Bacillus isolated from solar saltern.</title>
        <authorList>
            <person name="Mathan Kumar R."/>
            <person name="Kaur G."/>
            <person name="Kumar A."/>
            <person name="Singh N.K."/>
            <person name="Kaur N."/>
            <person name="Kumar N."/>
            <person name="Mayilraj S."/>
        </authorList>
    </citation>
    <scope>NUCLEOTIDE SEQUENCE [LARGE SCALE GENOMIC DNA]</scope>
    <source>
        <strain evidence="2 3">SA2-6</strain>
    </source>
</reference>
<protein>
    <submittedName>
        <fullName evidence="2">Uncharacterized protein</fullName>
    </submittedName>
</protein>
<dbReference type="AlphaFoldDB" id="A0A0M2ST19"/>
<keyword evidence="3" id="KW-1185">Reference proteome</keyword>
<feature type="region of interest" description="Disordered" evidence="1">
    <location>
        <begin position="26"/>
        <end position="65"/>
    </location>
</feature>
<evidence type="ECO:0000256" key="1">
    <source>
        <dbReference type="SAM" id="MobiDB-lite"/>
    </source>
</evidence>
<dbReference type="PATRIC" id="fig|1408103.3.peg.4606"/>
<comment type="caution">
    <text evidence="2">The sequence shown here is derived from an EMBL/GenBank/DDBJ whole genome shotgun (WGS) entry which is preliminary data.</text>
</comment>
<evidence type="ECO:0000313" key="2">
    <source>
        <dbReference type="EMBL" id="KKK36127.1"/>
    </source>
</evidence>